<dbReference type="Proteomes" id="UP000885826">
    <property type="component" value="Unassembled WGS sequence"/>
</dbReference>
<dbReference type="InterPro" id="IPR049577">
    <property type="entry name" value="GMPP_N"/>
</dbReference>
<proteinExistence type="predicted"/>
<evidence type="ECO:0000259" key="2">
    <source>
        <dbReference type="Pfam" id="PF22640"/>
    </source>
</evidence>
<dbReference type="InterPro" id="IPR005835">
    <property type="entry name" value="NTP_transferase_dom"/>
</dbReference>
<organism evidence="3 4">
    <name type="scientific">candidate division WOR-3 bacterium</name>
    <dbReference type="NCBI Taxonomy" id="2052148"/>
    <lineage>
        <taxon>Bacteria</taxon>
        <taxon>Bacteria division WOR-3</taxon>
    </lineage>
</organism>
<comment type="caution">
    <text evidence="3">The sequence shown here is derived from an EMBL/GenBank/DDBJ whole genome shotgun (WGS) entry which is preliminary data.</text>
</comment>
<dbReference type="InterPro" id="IPR051161">
    <property type="entry name" value="Mannose-6P_isomerase_type2"/>
</dbReference>
<dbReference type="PANTHER" id="PTHR46390:SF1">
    <property type="entry name" value="MANNOSE-1-PHOSPHATE GUANYLYLTRANSFERASE"/>
    <property type="match status" value="1"/>
</dbReference>
<evidence type="ECO:0000259" key="1">
    <source>
        <dbReference type="Pfam" id="PF00483"/>
    </source>
</evidence>
<reference evidence="3" key="1">
    <citation type="journal article" date="2020" name="mSystems">
        <title>Genome- and Community-Level Interaction Insights into Carbon Utilization and Element Cycling Functions of Hydrothermarchaeota in Hydrothermal Sediment.</title>
        <authorList>
            <person name="Zhou Z."/>
            <person name="Liu Y."/>
            <person name="Xu W."/>
            <person name="Pan J."/>
            <person name="Luo Z.H."/>
            <person name="Li M."/>
        </authorList>
    </citation>
    <scope>NUCLEOTIDE SEQUENCE</scope>
    <source>
        <strain evidence="3">HyVt-388</strain>
    </source>
</reference>
<dbReference type="InterPro" id="IPR029044">
    <property type="entry name" value="Nucleotide-diphossugar_trans"/>
</dbReference>
<dbReference type="GO" id="GO:0004475">
    <property type="term" value="F:mannose-1-phosphate guanylyltransferase (GTP) activity"/>
    <property type="evidence" value="ECO:0007669"/>
    <property type="project" value="InterPro"/>
</dbReference>
<feature type="domain" description="MannoseP isomerase/GMP-like beta-helix" evidence="2">
    <location>
        <begin position="288"/>
        <end position="334"/>
    </location>
</feature>
<protein>
    <recommendedName>
        <fullName evidence="5">Mannose-1-phosphate guanylyltransferase</fullName>
    </recommendedName>
</protein>
<dbReference type="InterPro" id="IPR054566">
    <property type="entry name" value="ManC/GMP-like_b-helix"/>
</dbReference>
<dbReference type="PANTHER" id="PTHR46390">
    <property type="entry name" value="MANNOSE-1-PHOSPHATE GUANYLYLTRANSFERASE"/>
    <property type="match status" value="1"/>
</dbReference>
<dbReference type="GO" id="GO:0009298">
    <property type="term" value="P:GDP-mannose biosynthetic process"/>
    <property type="evidence" value="ECO:0007669"/>
    <property type="project" value="TreeGrafter"/>
</dbReference>
<evidence type="ECO:0008006" key="5">
    <source>
        <dbReference type="Google" id="ProtNLM"/>
    </source>
</evidence>
<sequence length="336" mass="38819">MKKFAVILAGGRGERFWPVSQPNFPKQFLSVFNKTPLIVQTLNRIKSYFKKNERVLIIPQSLKKLVYRYVGKEQIIIEPMRRNTAAAICLAAVTLKRRYGDGIIHVMPADHLIYPDKNFIAALKFSRRFAEDDYLVTYGIEPDRPETGYGYIKIGNKISSHNRLHAFQGLSFTEKPSLKKARRYLRSGDYLWNSGIFTFRINKILEEMEYFIPGVYNGINKFVKRKNKKYFRNIPDISVDYGVMEKTEKLCIIKGDFKWDDVGSWLALERYFKKDGNKNIFIGDAKGLEISDSIMYTCDSPLRVYGVKGLIIVVSPNGVLVCKKEKAPDLKKLLRI</sequence>
<evidence type="ECO:0000313" key="3">
    <source>
        <dbReference type="EMBL" id="HEC79271.1"/>
    </source>
</evidence>
<dbReference type="AlphaFoldDB" id="A0A9C9K0Q4"/>
<gene>
    <name evidence="3" type="ORF">ENI34_09070</name>
</gene>
<dbReference type="Pfam" id="PF00483">
    <property type="entry name" value="NTP_transferase"/>
    <property type="match status" value="1"/>
</dbReference>
<evidence type="ECO:0000313" key="4">
    <source>
        <dbReference type="Proteomes" id="UP000885826"/>
    </source>
</evidence>
<name>A0A9C9K0Q4_UNCW3</name>
<dbReference type="EMBL" id="DRIG01000094">
    <property type="protein sequence ID" value="HEC79271.1"/>
    <property type="molecule type" value="Genomic_DNA"/>
</dbReference>
<dbReference type="CDD" id="cd02509">
    <property type="entry name" value="GDP-M1P_Guanylyltransferase"/>
    <property type="match status" value="1"/>
</dbReference>
<dbReference type="SUPFAM" id="SSF53448">
    <property type="entry name" value="Nucleotide-diphospho-sugar transferases"/>
    <property type="match status" value="1"/>
</dbReference>
<dbReference type="Pfam" id="PF22640">
    <property type="entry name" value="ManC_GMP_beta-helix"/>
    <property type="match status" value="1"/>
</dbReference>
<accession>A0A9C9K0Q4</accession>
<feature type="domain" description="Nucleotidyl transferase" evidence="1">
    <location>
        <begin position="5"/>
        <end position="275"/>
    </location>
</feature>
<dbReference type="Gene3D" id="3.90.550.10">
    <property type="entry name" value="Spore Coat Polysaccharide Biosynthesis Protein SpsA, Chain A"/>
    <property type="match status" value="1"/>
</dbReference>
<dbReference type="SUPFAM" id="SSF159283">
    <property type="entry name" value="Guanosine diphospho-D-mannose pyrophosphorylase/mannose-6-phosphate isomerase linker domain"/>
    <property type="match status" value="1"/>
</dbReference>